<dbReference type="InterPro" id="IPR004170">
    <property type="entry name" value="WWE_dom"/>
</dbReference>
<feature type="domain" description="BRCT" evidence="2">
    <location>
        <begin position="93"/>
        <end position="166"/>
    </location>
</feature>
<dbReference type="SMART" id="SM00292">
    <property type="entry name" value="BRCT"/>
    <property type="match status" value="1"/>
</dbReference>
<dbReference type="PROSITE" id="PS50918">
    <property type="entry name" value="WWE"/>
    <property type="match status" value="1"/>
</dbReference>
<dbReference type="Pfam" id="PF00533">
    <property type="entry name" value="BRCT"/>
    <property type="match status" value="1"/>
</dbReference>
<feature type="compositionally biased region" description="Low complexity" evidence="1">
    <location>
        <begin position="221"/>
        <end position="237"/>
    </location>
</feature>
<dbReference type="OrthoDB" id="18109at2759"/>
<organism evidence="4 5">
    <name type="scientific">Acanthamoeba castellanii (strain ATCC 30010 / Neff)</name>
    <dbReference type="NCBI Taxonomy" id="1257118"/>
    <lineage>
        <taxon>Eukaryota</taxon>
        <taxon>Amoebozoa</taxon>
        <taxon>Discosea</taxon>
        <taxon>Longamoebia</taxon>
        <taxon>Centramoebida</taxon>
        <taxon>Acanthamoebidae</taxon>
        <taxon>Acanthamoeba</taxon>
    </lineage>
</organism>
<evidence type="ECO:0000259" key="2">
    <source>
        <dbReference type="PROSITE" id="PS50172"/>
    </source>
</evidence>
<dbReference type="PANTHER" id="PTHR46530:SF1">
    <property type="entry name" value="PROTEIN MONO-ADP-RIBOSYLTRANSFERASE PARP4"/>
    <property type="match status" value="1"/>
</dbReference>
<dbReference type="STRING" id="1257118.L8HBS9"/>
<dbReference type="Proteomes" id="UP000011083">
    <property type="component" value="Unassembled WGS sequence"/>
</dbReference>
<dbReference type="GO" id="GO:0005737">
    <property type="term" value="C:cytoplasm"/>
    <property type="evidence" value="ECO:0007669"/>
    <property type="project" value="TreeGrafter"/>
</dbReference>
<dbReference type="GO" id="GO:0003950">
    <property type="term" value="F:NAD+ poly-ADP-ribosyltransferase activity"/>
    <property type="evidence" value="ECO:0007669"/>
    <property type="project" value="InterPro"/>
</dbReference>
<dbReference type="SUPFAM" id="SSF117839">
    <property type="entry name" value="WWE domain"/>
    <property type="match status" value="1"/>
</dbReference>
<feature type="compositionally biased region" description="Acidic residues" evidence="1">
    <location>
        <begin position="169"/>
        <end position="182"/>
    </location>
</feature>
<dbReference type="AlphaFoldDB" id="L8HBS9"/>
<accession>L8HBS9</accession>
<dbReference type="InterPro" id="IPR001357">
    <property type="entry name" value="BRCT_dom"/>
</dbReference>
<sequence>MKAATKKALPKAKWMWHGDDGWHAYDEKLSDKIEKAFQDEKDEYKVDDERFVDLKKFLQRRYDDRKKRRGVKRIPPPFFEDQVVMCLLPAKAKKTVEDKVKEYGGLVAAALNKQCTMLVLSEKDASGKYATQVAKARKLKVARVKPDYFDKCEEEEKLVDRSAYLIKTEEDEEEEEEEEEEEVKPPKAKAKAADDSDTMQVDPKSKKRKADSLGDEEDDATTATAATSSTTTASAATKKAKTELTTW</sequence>
<dbReference type="InterPro" id="IPR031273">
    <property type="entry name" value="PARP4"/>
</dbReference>
<evidence type="ECO:0000259" key="3">
    <source>
        <dbReference type="PROSITE" id="PS50918"/>
    </source>
</evidence>
<dbReference type="GeneID" id="14923655"/>
<dbReference type="InterPro" id="IPR036420">
    <property type="entry name" value="BRCT_dom_sf"/>
</dbReference>
<protein>
    <submittedName>
        <fullName evidence="4">WWE domain containing protein</fullName>
    </submittedName>
</protein>
<dbReference type="InterPro" id="IPR018123">
    <property type="entry name" value="WWE-dom_subgr"/>
</dbReference>
<evidence type="ECO:0000313" key="5">
    <source>
        <dbReference type="Proteomes" id="UP000011083"/>
    </source>
</evidence>
<keyword evidence="5" id="KW-1185">Reference proteome</keyword>
<dbReference type="InterPro" id="IPR037197">
    <property type="entry name" value="WWE_dom_sf"/>
</dbReference>
<dbReference type="KEGG" id="acan:ACA1_081880"/>
<dbReference type="SMART" id="SM00678">
    <property type="entry name" value="WWE"/>
    <property type="match status" value="1"/>
</dbReference>
<evidence type="ECO:0000313" key="4">
    <source>
        <dbReference type="EMBL" id="ELR22697.1"/>
    </source>
</evidence>
<proteinExistence type="predicted"/>
<feature type="domain" description="WWE" evidence="3">
    <location>
        <begin position="1"/>
        <end position="73"/>
    </location>
</feature>
<name>L8HBS9_ACACF</name>
<dbReference type="GO" id="GO:0008270">
    <property type="term" value="F:zinc ion binding"/>
    <property type="evidence" value="ECO:0007669"/>
    <property type="project" value="InterPro"/>
</dbReference>
<feature type="region of interest" description="Disordered" evidence="1">
    <location>
        <begin position="163"/>
        <end position="247"/>
    </location>
</feature>
<dbReference type="PANTHER" id="PTHR46530">
    <property type="entry name" value="PROTEIN MONO-ADP-RIBOSYLTRANSFERASE PARP4"/>
    <property type="match status" value="1"/>
</dbReference>
<reference evidence="4 5" key="1">
    <citation type="journal article" date="2013" name="Genome Biol.">
        <title>Genome of Acanthamoeba castellanii highlights extensive lateral gene transfer and early evolution of tyrosine kinase signaling.</title>
        <authorList>
            <person name="Clarke M."/>
            <person name="Lohan A.J."/>
            <person name="Liu B."/>
            <person name="Lagkouvardos I."/>
            <person name="Roy S."/>
            <person name="Zafar N."/>
            <person name="Bertelli C."/>
            <person name="Schilde C."/>
            <person name="Kianianmomeni A."/>
            <person name="Burglin T.R."/>
            <person name="Frech C."/>
            <person name="Turcotte B."/>
            <person name="Kopec K.O."/>
            <person name="Synnott J.M."/>
            <person name="Choo C."/>
            <person name="Paponov I."/>
            <person name="Finkler A."/>
            <person name="Soon Heng Tan C."/>
            <person name="Hutchins A.P."/>
            <person name="Weinmeier T."/>
            <person name="Rattei T."/>
            <person name="Chu J.S."/>
            <person name="Gimenez G."/>
            <person name="Irimia M."/>
            <person name="Rigden D.J."/>
            <person name="Fitzpatrick D.A."/>
            <person name="Lorenzo-Morales J."/>
            <person name="Bateman A."/>
            <person name="Chiu C.H."/>
            <person name="Tang P."/>
            <person name="Hegemann P."/>
            <person name="Fromm H."/>
            <person name="Raoult D."/>
            <person name="Greub G."/>
            <person name="Miranda-Saavedra D."/>
            <person name="Chen N."/>
            <person name="Nash P."/>
            <person name="Ginger M.L."/>
            <person name="Horn M."/>
            <person name="Schaap P."/>
            <person name="Caler L."/>
            <person name="Loftus B."/>
        </authorList>
    </citation>
    <scope>NUCLEOTIDE SEQUENCE [LARGE SCALE GENOMIC DNA]</scope>
    <source>
        <strain evidence="4 5">Neff</strain>
    </source>
</reference>
<dbReference type="Gene3D" id="3.40.50.10190">
    <property type="entry name" value="BRCT domain"/>
    <property type="match status" value="1"/>
</dbReference>
<dbReference type="RefSeq" id="XP_004367778.1">
    <property type="nucleotide sequence ID" value="XM_004367721.1"/>
</dbReference>
<evidence type="ECO:0000256" key="1">
    <source>
        <dbReference type="SAM" id="MobiDB-lite"/>
    </source>
</evidence>
<dbReference type="EMBL" id="KB007874">
    <property type="protein sequence ID" value="ELR22697.1"/>
    <property type="molecule type" value="Genomic_DNA"/>
</dbReference>
<gene>
    <name evidence="4" type="ORF">ACA1_081880</name>
</gene>
<dbReference type="Pfam" id="PF02825">
    <property type="entry name" value="WWE"/>
    <property type="match status" value="1"/>
</dbReference>
<dbReference type="VEuPathDB" id="AmoebaDB:ACA1_081880"/>
<dbReference type="PROSITE" id="PS50172">
    <property type="entry name" value="BRCT"/>
    <property type="match status" value="1"/>
</dbReference>
<dbReference type="SUPFAM" id="SSF52113">
    <property type="entry name" value="BRCT domain"/>
    <property type="match status" value="1"/>
</dbReference>
<dbReference type="Gene3D" id="3.30.720.50">
    <property type="match status" value="1"/>
</dbReference>